<name>A0A220MNZ6_9BACL</name>
<organism evidence="2 3">
    <name type="scientific">Brevibacillus formosus</name>
    <dbReference type="NCBI Taxonomy" id="54913"/>
    <lineage>
        <taxon>Bacteria</taxon>
        <taxon>Bacillati</taxon>
        <taxon>Bacillota</taxon>
        <taxon>Bacilli</taxon>
        <taxon>Bacillales</taxon>
        <taxon>Paenibacillaceae</taxon>
        <taxon>Brevibacillus</taxon>
    </lineage>
</organism>
<evidence type="ECO:0000313" key="3">
    <source>
        <dbReference type="Proteomes" id="UP000197781"/>
    </source>
</evidence>
<dbReference type="PROSITE" id="PS51186">
    <property type="entry name" value="GNAT"/>
    <property type="match status" value="1"/>
</dbReference>
<accession>A0A220MNZ6</accession>
<dbReference type="Proteomes" id="UP000197781">
    <property type="component" value="Chromosome"/>
</dbReference>
<evidence type="ECO:0000313" key="2">
    <source>
        <dbReference type="EMBL" id="ASJ56692.1"/>
    </source>
</evidence>
<feature type="domain" description="N-acetyltransferase" evidence="1">
    <location>
        <begin position="2"/>
        <end position="140"/>
    </location>
</feature>
<dbReference type="KEGG" id="bfm:BP422_26005"/>
<dbReference type="Pfam" id="PF00583">
    <property type="entry name" value="Acetyltransf_1"/>
    <property type="match status" value="1"/>
</dbReference>
<proteinExistence type="predicted"/>
<dbReference type="InterPro" id="IPR000182">
    <property type="entry name" value="GNAT_dom"/>
</dbReference>
<dbReference type="AlphaFoldDB" id="A0A220MNZ6"/>
<evidence type="ECO:0000259" key="1">
    <source>
        <dbReference type="PROSITE" id="PS51186"/>
    </source>
</evidence>
<dbReference type="CDD" id="cd04301">
    <property type="entry name" value="NAT_SF"/>
    <property type="match status" value="1"/>
</dbReference>
<dbReference type="SUPFAM" id="SSF55729">
    <property type="entry name" value="Acyl-CoA N-acyltransferases (Nat)"/>
    <property type="match status" value="1"/>
</dbReference>
<dbReference type="GO" id="GO:0016747">
    <property type="term" value="F:acyltransferase activity, transferring groups other than amino-acyl groups"/>
    <property type="evidence" value="ECO:0007669"/>
    <property type="project" value="InterPro"/>
</dbReference>
<protein>
    <submittedName>
        <fullName evidence="2">GNAT family N-acetyltransferase</fullName>
    </submittedName>
</protein>
<gene>
    <name evidence="2" type="ORF">BP422_26005</name>
</gene>
<dbReference type="Gene3D" id="3.40.630.30">
    <property type="match status" value="1"/>
</dbReference>
<dbReference type="RefSeq" id="WP_088910224.1">
    <property type="nucleotide sequence ID" value="NZ_CP018145.1"/>
</dbReference>
<dbReference type="InterPro" id="IPR016181">
    <property type="entry name" value="Acyl_CoA_acyltransferase"/>
</dbReference>
<keyword evidence="2" id="KW-0808">Transferase</keyword>
<reference evidence="2 3" key="1">
    <citation type="submission" date="2016-11" db="EMBL/GenBank/DDBJ databases">
        <authorList>
            <person name="Jaros S."/>
            <person name="Januszkiewicz K."/>
            <person name="Wedrychowicz H."/>
        </authorList>
    </citation>
    <scope>NUCLEOTIDE SEQUENCE [LARGE SCALE GENOMIC DNA]</scope>
    <source>
        <strain evidence="2 3">NF2</strain>
    </source>
</reference>
<sequence length="143" mass="16312">MTSIRLATPQDIPAVCTIDAMVLGSTSRSSELQEAIEQGHCYLALIDMNIVGFAIINQSFFKNSFIHLLIVHPHYQKRGVGEEMMRYLETISPTEKLFTSTNLSNERMQRLCLKLGYVHCGTLTHLDPDDPEMFFCKYVRQPL</sequence>
<dbReference type="EMBL" id="CP018145">
    <property type="protein sequence ID" value="ASJ56692.1"/>
    <property type="molecule type" value="Genomic_DNA"/>
</dbReference>